<dbReference type="PROSITE" id="PS51257">
    <property type="entry name" value="PROKAR_LIPOPROTEIN"/>
    <property type="match status" value="1"/>
</dbReference>
<keyword evidence="3" id="KW-0808">Transferase</keyword>
<dbReference type="Pfam" id="PF13671">
    <property type="entry name" value="AAA_33"/>
    <property type="match status" value="1"/>
</dbReference>
<comment type="caution">
    <text evidence="3">The sequence shown here is derived from an EMBL/GenBank/DDBJ whole genome shotgun (WGS) entry which is preliminary data.</text>
</comment>
<sequence>MILIQRLTAWSTTLAAYLVVLSCTDTVDGFGMSTSRFIMKAPKDKQKPSLILISGSPGTGKSTFAMSVALDQGILKCISTDTIRATMRSFVSPDISPALHRSSFAEAFEGDDPVRSWRETCSVLLPSVEGLIADAIKRGTSIVVEGVHVVPHNELIHKWEEAGGVAVGVLLQIRNEEKHKRQLRKRGVMTGVVEAEEAKIAAFDRIRAIQEEMMRLAKENHWIQIEQRTAPDPLDLVESALSGDASFAEMFIKQEKDEKHDHHGKKKKTVKLNDDHVNGRVPTATKE</sequence>
<organism evidence="3 4">
    <name type="scientific">Nitzschia inconspicua</name>
    <dbReference type="NCBI Taxonomy" id="303405"/>
    <lineage>
        <taxon>Eukaryota</taxon>
        <taxon>Sar</taxon>
        <taxon>Stramenopiles</taxon>
        <taxon>Ochrophyta</taxon>
        <taxon>Bacillariophyta</taxon>
        <taxon>Bacillariophyceae</taxon>
        <taxon>Bacillariophycidae</taxon>
        <taxon>Bacillariales</taxon>
        <taxon>Bacillariaceae</taxon>
        <taxon>Nitzschia</taxon>
    </lineage>
</organism>
<name>A0A9K3KG64_9STRA</name>
<dbReference type="PANTHER" id="PTHR33477">
    <property type="entry name" value="P-LOOP NTPASE DOMAIN-CONTAINING PROTEIN LPA1 HOMOLOG 1"/>
    <property type="match status" value="1"/>
</dbReference>
<dbReference type="PANTHER" id="PTHR33477:SF3">
    <property type="entry name" value="P-LOOP NTPASE DOMAIN-CONTAINING PROTEIN LPA1 HOMOLOG 1"/>
    <property type="match status" value="1"/>
</dbReference>
<feature type="chain" id="PRO_5039930509" evidence="2">
    <location>
        <begin position="30"/>
        <end position="287"/>
    </location>
</feature>
<feature type="region of interest" description="Disordered" evidence="1">
    <location>
        <begin position="254"/>
        <end position="287"/>
    </location>
</feature>
<gene>
    <name evidence="3" type="ORF">IV203_020685</name>
</gene>
<proteinExistence type="predicted"/>
<reference evidence="3" key="2">
    <citation type="submission" date="2021-04" db="EMBL/GenBank/DDBJ databases">
        <authorList>
            <person name="Podell S."/>
        </authorList>
    </citation>
    <scope>NUCLEOTIDE SEQUENCE</scope>
    <source>
        <strain evidence="3">Hildebrandi</strain>
    </source>
</reference>
<evidence type="ECO:0000313" key="4">
    <source>
        <dbReference type="Proteomes" id="UP000693970"/>
    </source>
</evidence>
<dbReference type="AlphaFoldDB" id="A0A9K3KG64"/>
<keyword evidence="4" id="KW-1185">Reference proteome</keyword>
<evidence type="ECO:0000313" key="3">
    <source>
        <dbReference type="EMBL" id="KAG7342741.1"/>
    </source>
</evidence>
<dbReference type="OrthoDB" id="10263927at2759"/>
<dbReference type="Proteomes" id="UP000693970">
    <property type="component" value="Unassembled WGS sequence"/>
</dbReference>
<keyword evidence="2" id="KW-0732">Signal</keyword>
<feature type="signal peptide" evidence="2">
    <location>
        <begin position="1"/>
        <end position="29"/>
    </location>
</feature>
<dbReference type="GO" id="GO:0016301">
    <property type="term" value="F:kinase activity"/>
    <property type="evidence" value="ECO:0007669"/>
    <property type="project" value="UniProtKB-KW"/>
</dbReference>
<protein>
    <submittedName>
        <fullName evidence="3">2-phosphoglycerate kinase</fullName>
    </submittedName>
</protein>
<keyword evidence="3" id="KW-0418">Kinase</keyword>
<dbReference type="EMBL" id="JAGRRH010000024">
    <property type="protein sequence ID" value="KAG7342741.1"/>
    <property type="molecule type" value="Genomic_DNA"/>
</dbReference>
<evidence type="ECO:0000256" key="2">
    <source>
        <dbReference type="SAM" id="SignalP"/>
    </source>
</evidence>
<accession>A0A9K3KG64</accession>
<reference evidence="3" key="1">
    <citation type="journal article" date="2021" name="Sci. Rep.">
        <title>Diploid genomic architecture of Nitzschia inconspicua, an elite biomass production diatom.</title>
        <authorList>
            <person name="Oliver A."/>
            <person name="Podell S."/>
            <person name="Pinowska A."/>
            <person name="Traller J.C."/>
            <person name="Smith S.R."/>
            <person name="McClure R."/>
            <person name="Beliaev A."/>
            <person name="Bohutskyi P."/>
            <person name="Hill E.A."/>
            <person name="Rabines A."/>
            <person name="Zheng H."/>
            <person name="Allen L.Z."/>
            <person name="Kuo A."/>
            <person name="Grigoriev I.V."/>
            <person name="Allen A.E."/>
            <person name="Hazlebeck D."/>
            <person name="Allen E.E."/>
        </authorList>
    </citation>
    <scope>NUCLEOTIDE SEQUENCE</scope>
    <source>
        <strain evidence="3">Hildebrandi</strain>
    </source>
</reference>
<evidence type="ECO:0000256" key="1">
    <source>
        <dbReference type="SAM" id="MobiDB-lite"/>
    </source>
</evidence>